<evidence type="ECO:0000256" key="3">
    <source>
        <dbReference type="ARBA" id="ARBA00022729"/>
    </source>
</evidence>
<dbReference type="Gene3D" id="2.60.40.1140">
    <property type="entry name" value="Collagen-binding surface protein Cna, B-type domain"/>
    <property type="match status" value="12"/>
</dbReference>
<sequence length="1128" mass="127002">MTEAMGWSYQFTELPKYENGDEIKYTVTENSVPDYSTTIKGYDVINSYTPEKTSVTMTKSWEDKNNIDGHRPSIIKVKLLADGKEVGKAVDVTEVGNWTKTWSDLPLKAKGELINYTVEEEAVPGYTVSVDDSDKGNIVLTNTHEPEKTKIEGKKIWRDNDNQDGKRKELVTINLLANGKEVGSKDVTEAMGWSYQFTELPKYANGDEIKYTVTENQVPEYNTTIKGYDVINSYTPGKTSVTMTKSWEDNHNQDRKRPSIIKVQLLADGEKKGKVVDLTSADNWTKTWNDLPLKAKGQLISYTVEEIAVPGYVTTVDDKDKGNVKLTNTHNPEVTAIKGKKTWQDNDNQDGKRPKSLKINLLANGKQVDSTEVTEASGWVYGFSQLPKYEAGKEIVYTVTENQIPEYSTTIKGYDVTNSYTPGKTSVTMTKSWEDNHNQDGKRPSIIKVQLLADGEKKGEVVDLTSADNWSKTWSSLPLKAKGKLINYTVKEITVPGYVTTVDDTDKGNIKLTNSYQLEKTSVKGSKIWEDNDNQDGKRPNQVKVNLLANGKEVDSTDVTKDTNWTYEFTELAKYESGKEITYTVTEDQVPDYSTTIKGYEITNSYTPGKTSVSVTKSWEDDNDRDRKRPSIIKVQLFANGEKKEKAVELSSGNKWTTTWNNLPLKAKGKLVRYTIEEVSDTGYQVTINDTNPGNIKLTNTRQSEQTAIKGSKSWEDNNNQDGKRPNQVKVNLLANGKEVDSTEVTKATDWTYEFTELPKCESGEEIVYTVTEDQVPDYSTTIKGYEITNSYTPEKTSVTMTKSWEDKNNQGGKRPSEIKVQLLANGEEKGKIVELTSEDNWTTTWNDLPLKADGQLIKYTIAEMSVPNYQVTINDDNHGNIKLTNTYQPEQIAIKGSKVWDDNNNQAKKRPEKVTINLLADGKEVDSTDVTKATDWTYEFTELPKYESGKEITYTVTENQVPDYNTTIKGYDVTNRYTPGKTSVTVTKRWEDNNNQNGKRPTSIKVQLLANGKKEGKPVTLTNQEDWTKTWNELPKQEKNKDINYTVEEIAVSGYQVAVDNTNKGNIKLTNTYKAKLPDKPKKKTGGSGKLLPKTGETDSNWWDSVGLIFVGSMVIGLSIRRRKEKE</sequence>
<comment type="caution">
    <text evidence="7">The sequence shown here is derived from an EMBL/GenBank/DDBJ whole genome shotgun (WGS) entry which is preliminary data.</text>
</comment>
<accession>A0ABS3HTB2</accession>
<dbReference type="InterPro" id="IPR008454">
    <property type="entry name" value="Collagen-bd_Cna-like_B-typ_dom"/>
</dbReference>
<reference evidence="7 8" key="1">
    <citation type="submission" date="2021-03" db="EMBL/GenBank/DDBJ databases">
        <title>Enterococcal diversity collection.</title>
        <authorList>
            <person name="Gilmore M.S."/>
            <person name="Schwartzman J."/>
            <person name="Van Tyne D."/>
            <person name="Martin M."/>
            <person name="Earl A.M."/>
            <person name="Manson A.L."/>
            <person name="Straub T."/>
            <person name="Salamzade R."/>
            <person name="Saavedra J."/>
            <person name="Lebreton F."/>
            <person name="Prichula J."/>
            <person name="Schaufler K."/>
            <person name="Gaca A."/>
            <person name="Sgardioli B."/>
            <person name="Wagenaar J."/>
            <person name="Strong T."/>
        </authorList>
    </citation>
    <scope>NUCLEOTIDE SEQUENCE [LARGE SCALE GENOMIC DNA]</scope>
    <source>
        <strain evidence="7 8">DIV0080</strain>
    </source>
</reference>
<keyword evidence="1" id="KW-0134">Cell wall</keyword>
<dbReference type="CDD" id="cd00222">
    <property type="entry name" value="CollagenBindB"/>
    <property type="match status" value="11"/>
</dbReference>
<dbReference type="EMBL" id="JAFLVX010000019">
    <property type="protein sequence ID" value="MBO0476992.1"/>
    <property type="molecule type" value="Genomic_DNA"/>
</dbReference>
<evidence type="ECO:0000256" key="5">
    <source>
        <dbReference type="SAM" id="MobiDB-lite"/>
    </source>
</evidence>
<keyword evidence="2" id="KW-0964">Secreted</keyword>
<feature type="region of interest" description="Disordered" evidence="5">
    <location>
        <begin position="707"/>
        <end position="727"/>
    </location>
</feature>
<evidence type="ECO:0000256" key="1">
    <source>
        <dbReference type="ARBA" id="ARBA00022512"/>
    </source>
</evidence>
<organism evidence="7 8">
    <name type="scientific">Candidatus Vagococcus giribetii</name>
    <dbReference type="NCBI Taxonomy" id="2230876"/>
    <lineage>
        <taxon>Bacteria</taxon>
        <taxon>Bacillati</taxon>
        <taxon>Bacillota</taxon>
        <taxon>Bacilli</taxon>
        <taxon>Lactobacillales</taxon>
        <taxon>Enterococcaceae</taxon>
        <taxon>Vagococcus</taxon>
    </lineage>
</organism>
<name>A0ABS3HTB2_9ENTE</name>
<evidence type="ECO:0000259" key="6">
    <source>
        <dbReference type="PROSITE" id="PS50847"/>
    </source>
</evidence>
<dbReference type="Pfam" id="PF05738">
    <property type="entry name" value="Cna_B"/>
    <property type="match status" value="12"/>
</dbReference>
<dbReference type="PROSITE" id="PS50847">
    <property type="entry name" value="GRAM_POS_ANCHORING"/>
    <property type="match status" value="1"/>
</dbReference>
<proteinExistence type="predicted"/>
<keyword evidence="4" id="KW-0572">Peptidoglycan-anchor</keyword>
<protein>
    <submittedName>
        <fullName evidence="7">Cna B-type domain-containing protein</fullName>
    </submittedName>
</protein>
<keyword evidence="3" id="KW-0732">Signal</keyword>
<gene>
    <name evidence="7" type="ORF">DOK76_07915</name>
</gene>
<feature type="domain" description="Gram-positive cocci surface proteins LPxTG" evidence="6">
    <location>
        <begin position="1093"/>
        <end position="1128"/>
    </location>
</feature>
<dbReference type="SUPFAM" id="SSF49478">
    <property type="entry name" value="Cna protein B-type domain"/>
    <property type="match status" value="12"/>
</dbReference>
<dbReference type="Proteomes" id="UP000664857">
    <property type="component" value="Unassembled WGS sequence"/>
</dbReference>
<dbReference type="NCBIfam" id="TIGR01167">
    <property type="entry name" value="LPXTG_anchor"/>
    <property type="match status" value="1"/>
</dbReference>
<evidence type="ECO:0000313" key="8">
    <source>
        <dbReference type="Proteomes" id="UP000664857"/>
    </source>
</evidence>
<evidence type="ECO:0000256" key="2">
    <source>
        <dbReference type="ARBA" id="ARBA00022525"/>
    </source>
</evidence>
<dbReference type="InterPro" id="IPR019931">
    <property type="entry name" value="LPXTG_anchor"/>
</dbReference>
<dbReference type="RefSeq" id="WP_206966557.1">
    <property type="nucleotide sequence ID" value="NZ_JAFLVX010000019.1"/>
</dbReference>
<evidence type="ECO:0000313" key="7">
    <source>
        <dbReference type="EMBL" id="MBO0476992.1"/>
    </source>
</evidence>
<keyword evidence="8" id="KW-1185">Reference proteome</keyword>
<evidence type="ECO:0000256" key="4">
    <source>
        <dbReference type="ARBA" id="ARBA00023088"/>
    </source>
</evidence>